<dbReference type="GO" id="GO:0007040">
    <property type="term" value="P:lysosome organization"/>
    <property type="evidence" value="ECO:0007669"/>
    <property type="project" value="TreeGrafter"/>
</dbReference>
<keyword evidence="3" id="KW-0812">Transmembrane</keyword>
<comment type="similarity">
    <text evidence="1">Belongs to the CLN5 family.</text>
</comment>
<evidence type="ECO:0000256" key="3">
    <source>
        <dbReference type="SAM" id="Phobius"/>
    </source>
</evidence>
<keyword evidence="5" id="KW-1185">Reference proteome</keyword>
<dbReference type="PANTHER" id="PTHR15380">
    <property type="entry name" value="CEROID-LIPOFUSCINOSIS, NEURONAL 5"/>
    <property type="match status" value="1"/>
</dbReference>
<dbReference type="EMBL" id="JAVFKY010000001">
    <property type="protein sequence ID" value="KAK5582024.1"/>
    <property type="molecule type" value="Genomic_DNA"/>
</dbReference>
<gene>
    <name evidence="4" type="ORF">RB653_003606</name>
</gene>
<keyword evidence="3" id="KW-0472">Membrane</keyword>
<dbReference type="Proteomes" id="UP001344447">
    <property type="component" value="Unassembled WGS sequence"/>
</dbReference>
<name>A0AAN7TXZ7_9MYCE</name>
<protein>
    <submittedName>
        <fullName evidence="4">Uncharacterized protein</fullName>
    </submittedName>
</protein>
<sequence>MYAIYGNLFEKINAYHSGVALYNLNGGPNISLDYFAGPTLVNALIPENITKDSQGNYDLTWDTYGLVEVTNYINETYWSKRELVMYGFTGLQVKQFLSWVPVYNQTHPIYNLFSIASDGTSSKVNNFFKTILNNNLVSSSSSSSSSDIDGSNENQIIYQNSSTCDDFVWASFNAIYQLGGTLVGMQSNPPKDQITLLTTGEPTIVDYNNATQRDQLASFYIHLMDLANHKNESALQIFEELIGLFNGTFYCYINEVYYEMYLSKSTPISFTYQPTPMPSGQRDSNSIKTLDNCYSKSSNPEKSFLDRFSKVQLIFIFIAIGLGTVIILYLSIGLIVNKARGKSGTNLIPNKKLWISIVSKFTDRNKYKPLLFENTIQ</sequence>
<dbReference type="PANTHER" id="PTHR15380:SF1">
    <property type="entry name" value="CLN5-LIKE PROTEIN 1-RELATED"/>
    <property type="match status" value="1"/>
</dbReference>
<evidence type="ECO:0000256" key="2">
    <source>
        <dbReference type="ARBA" id="ARBA00023180"/>
    </source>
</evidence>
<feature type="transmembrane region" description="Helical" evidence="3">
    <location>
        <begin position="313"/>
        <end position="336"/>
    </location>
</feature>
<organism evidence="4 5">
    <name type="scientific">Dictyostelium firmibasis</name>
    <dbReference type="NCBI Taxonomy" id="79012"/>
    <lineage>
        <taxon>Eukaryota</taxon>
        <taxon>Amoebozoa</taxon>
        <taxon>Evosea</taxon>
        <taxon>Eumycetozoa</taxon>
        <taxon>Dictyostelia</taxon>
        <taxon>Dictyosteliales</taxon>
        <taxon>Dictyosteliaceae</taxon>
        <taxon>Dictyostelium</taxon>
    </lineage>
</organism>
<dbReference type="GO" id="GO:0016798">
    <property type="term" value="F:hydrolase activity, acting on glycosyl bonds"/>
    <property type="evidence" value="ECO:0007669"/>
    <property type="project" value="TreeGrafter"/>
</dbReference>
<evidence type="ECO:0000313" key="4">
    <source>
        <dbReference type="EMBL" id="KAK5582024.1"/>
    </source>
</evidence>
<dbReference type="InterPro" id="IPR026138">
    <property type="entry name" value="CLN5"/>
</dbReference>
<reference evidence="4 5" key="1">
    <citation type="submission" date="2023-11" db="EMBL/GenBank/DDBJ databases">
        <title>Dfirmibasis_genome.</title>
        <authorList>
            <person name="Edelbroek B."/>
            <person name="Kjellin J."/>
            <person name="Jerlstrom-Hultqvist J."/>
            <person name="Soderbom F."/>
        </authorList>
    </citation>
    <scope>NUCLEOTIDE SEQUENCE [LARGE SCALE GENOMIC DNA]</scope>
    <source>
        <strain evidence="4 5">TNS-C-14</strain>
    </source>
</reference>
<keyword evidence="2" id="KW-0325">Glycoprotein</keyword>
<accession>A0AAN7TXZ7</accession>
<comment type="caution">
    <text evidence="4">The sequence shown here is derived from an EMBL/GenBank/DDBJ whole genome shotgun (WGS) entry which is preliminary data.</text>
</comment>
<evidence type="ECO:0000256" key="1">
    <source>
        <dbReference type="ARBA" id="ARBA00007028"/>
    </source>
</evidence>
<dbReference type="GO" id="GO:0005765">
    <property type="term" value="C:lysosomal membrane"/>
    <property type="evidence" value="ECO:0007669"/>
    <property type="project" value="TreeGrafter"/>
</dbReference>
<evidence type="ECO:0000313" key="5">
    <source>
        <dbReference type="Proteomes" id="UP001344447"/>
    </source>
</evidence>
<keyword evidence="3" id="KW-1133">Transmembrane helix</keyword>
<dbReference type="AlphaFoldDB" id="A0AAN7TXZ7"/>
<proteinExistence type="inferred from homology"/>